<evidence type="ECO:0000313" key="4">
    <source>
        <dbReference type="Proteomes" id="UP000001294"/>
    </source>
</evidence>
<feature type="region of interest" description="Disordered" evidence="1">
    <location>
        <begin position="241"/>
        <end position="303"/>
    </location>
</feature>
<dbReference type="InterPro" id="IPR012337">
    <property type="entry name" value="RNaseH-like_sf"/>
</dbReference>
<dbReference type="HOGENOM" id="CLU_077443_0_0_1"/>
<feature type="compositionally biased region" description="Basic and acidic residues" evidence="1">
    <location>
        <begin position="294"/>
        <end position="303"/>
    </location>
</feature>
<dbReference type="PANTHER" id="PTHR23272">
    <property type="entry name" value="BED FINGER-RELATED"/>
    <property type="match status" value="1"/>
</dbReference>
<reference evidence="4" key="1">
    <citation type="journal article" date="2015" name="Genome Announc.">
        <title>Genome sequence of the AIDS-associated pathogen Penicillium marneffei (ATCC18224) and its near taxonomic relative Talaromyces stipitatus (ATCC10500).</title>
        <authorList>
            <person name="Nierman W.C."/>
            <person name="Fedorova-Abrams N.D."/>
            <person name="Andrianopoulos A."/>
        </authorList>
    </citation>
    <scope>NUCLEOTIDE SEQUENCE [LARGE SCALE GENOMIC DNA]</scope>
    <source>
        <strain evidence="4">ATCC 18224 / CBS 334.59 / QM 7333</strain>
    </source>
</reference>
<dbReference type="PANTHER" id="PTHR23272:SF21">
    <property type="entry name" value="BED ZINC FINGER AND HAT DIMERIZATION DOMAIN-CONTAINING PROTEIN"/>
    <property type="match status" value="1"/>
</dbReference>
<proteinExistence type="predicted"/>
<evidence type="ECO:0000256" key="1">
    <source>
        <dbReference type="SAM" id="MobiDB-lite"/>
    </source>
</evidence>
<dbReference type="InterPro" id="IPR008906">
    <property type="entry name" value="HATC_C_dom"/>
</dbReference>
<feature type="compositionally biased region" description="Acidic residues" evidence="1">
    <location>
        <begin position="260"/>
        <end position="274"/>
    </location>
</feature>
<dbReference type="OrthoDB" id="4508978at2759"/>
<dbReference type="EMBL" id="DS995900">
    <property type="protein sequence ID" value="EEA25086.1"/>
    <property type="molecule type" value="Genomic_DNA"/>
</dbReference>
<feature type="domain" description="HAT C-terminal dimerisation" evidence="2">
    <location>
        <begin position="106"/>
        <end position="177"/>
    </location>
</feature>
<accession>B6Q9H9</accession>
<dbReference type="AlphaFoldDB" id="B6Q9H9"/>
<dbReference type="Pfam" id="PF05699">
    <property type="entry name" value="Dimer_Tnp_hAT"/>
    <property type="match status" value="1"/>
</dbReference>
<dbReference type="VEuPathDB" id="FungiDB:PMAA_062130"/>
<dbReference type="SUPFAM" id="SSF53098">
    <property type="entry name" value="Ribonuclease H-like"/>
    <property type="match status" value="1"/>
</dbReference>
<organism evidence="3 4">
    <name type="scientific">Talaromyces marneffei (strain ATCC 18224 / CBS 334.59 / QM 7333)</name>
    <name type="common">Penicillium marneffei</name>
    <dbReference type="NCBI Taxonomy" id="441960"/>
    <lineage>
        <taxon>Eukaryota</taxon>
        <taxon>Fungi</taxon>
        <taxon>Dikarya</taxon>
        <taxon>Ascomycota</taxon>
        <taxon>Pezizomycotina</taxon>
        <taxon>Eurotiomycetes</taxon>
        <taxon>Eurotiomycetidae</taxon>
        <taxon>Eurotiales</taxon>
        <taxon>Trichocomaceae</taxon>
        <taxon>Talaromyces</taxon>
        <taxon>Talaromyces sect. Talaromyces</taxon>
    </lineage>
</organism>
<evidence type="ECO:0000259" key="2">
    <source>
        <dbReference type="Pfam" id="PF05699"/>
    </source>
</evidence>
<evidence type="ECO:0000313" key="3">
    <source>
        <dbReference type="EMBL" id="EEA25086.1"/>
    </source>
</evidence>
<name>B6Q9H9_TALMQ</name>
<protein>
    <recommendedName>
        <fullName evidence="2">HAT C-terminal dimerisation domain-containing protein</fullName>
    </recommendedName>
</protein>
<gene>
    <name evidence="3" type="ORF">PMAA_062130</name>
</gene>
<dbReference type="Proteomes" id="UP000001294">
    <property type="component" value="Unassembled WGS sequence"/>
</dbReference>
<sequence>MLSALYAAKEKLSIYYRETDKVHGDLFAIGTILAPQNKLQFFNNKNWGPKLCYQYRKSFETYAGLYKERLLVTQDSPRIPSLGVQTSKIDALFAPDFNQSVSSDEATQYLESETVPIAPRTFWKEHEHKFPALAKMARDILSIPATGAGVERLFNSARDVCDYRRGSLNSTTIQDLMLFICTSRFEVEEKELSLIKQYLLNEEQQALDEEKDAQQLQDTLKPISDNEEDNSLEISIVQPATQQLSKHAQGKRRMSMVSDGEQECQEPISSDDEVVLPLPDTQPRISGRNRKRTRREDDQFLHY</sequence>
<keyword evidence="4" id="KW-1185">Reference proteome</keyword>
<dbReference type="GO" id="GO:0046983">
    <property type="term" value="F:protein dimerization activity"/>
    <property type="evidence" value="ECO:0007669"/>
    <property type="project" value="InterPro"/>
</dbReference>
<dbReference type="PhylomeDB" id="B6Q9H9"/>